<reference evidence="5" key="1">
    <citation type="submission" date="2016-11" db="UniProtKB">
        <authorList>
            <consortium name="WormBaseParasite"/>
        </authorList>
    </citation>
    <scope>IDENTIFICATION</scope>
    <source>
        <strain evidence="5">pt0022</strain>
    </source>
</reference>
<sequence length="1633" mass="184570">MWVRARNTFRVIDDYINSCYSEQSSSTSLEQLMAILNKAQALLVNILRNPSKNSLHRSVLNKSGEVVELDSGEVVKVDDGLRNEAIIISDLFNCDEFDALELVITGEVQIRHFPFLTRGLCAVVCYYDAHRFISAAVKALAEFKVDEKLPKSRELFEYLNQLLSDTAFIKRLIEVLQTVNVQSELQSLHHPNVNGLGGPKHQEIVETLENCAQTLHLICSCWQLESAPPFLNDLFAPLKELQPNTPFRNTHLSLWTATLILISPHNLQNMRCARDLLMGFYKEVFLEDWQDSCLQASLQFAIVVSYNWLSVHQLVQEVLGGFSIKEDDLLEKAVDGLAFQFIRKCVISMPKFRKSFIAFATVDTLIKNFIAHLSNQVILLQHSGEIELQYVEEMLERGQLHRPRLHFENFIRCIADLYDGDSKYLEQLSAQFCSSESEELVKFLRNCRQLISPVLQVAFLDMLKNICKCRESACFIFGLLSPCHTKSAQSTLSWDHFWTAMHDYLGLFKRKKSQTSGIMHATQPGQHDTFQQIPQSELAGLVAWVQLVEIVAKNDQISRRHFADNSSWSCIETAISLVASGIPLVLKGALFRCLSSLAMDEHGAVKIWATLISLSVLTKTSSGKLVGIQDELETRECAFKCYDSSIGFLHLMKTLFLHIKNIDKRYLLQYLQFIVKSIICQFADRSYENVSQMWHLCSAACDALYNFLHHYAITAEAILDADPQIIVLTQILNDSPVFRSLAAVLCDGAERLHDFSPRSTDREAAVLSVLRLLDVSVSLHAPLIDAVRATNSSIIIASLDSLFLSSVESNGVTTYITVIASYLTQSELIPKHIYYVVSILRELCCCQPSIQSRIVQALLPLSLELIESFARLTSVKMAAIEASALDSPVYHGIDGLPVARVRGETARLFIEMCSSSIENDSGTTNLVYLFCGLRMPDLVNSVIESTGESWFRFRGTTMTCLHSLVDLLIEMTTSEVPFALPFAALFEPTLRLMLRLVSINCGCSTAILRFFRSNHDLIYRLTSFLLLLDTKKHNDKEEDIVLKNLKITIQGLVLHLSAVELSSLLQNRHYSQPERYFHLMLSQRDDIMEEQNSAVEPALGQGDIGYTPNKQRDEEEWPFLWKLLRTKADFNEMEIPVMELLNTKRLEQILSLCLRPTSANVQQCDIEHLNWLLCREFSMVANEMQPKFNFGISQDTKQLLQYCTTYNLMKNAEASLRQLLSGWLSFVNVLAIFCPYQYLLDALYLLLNYTSDTYKDAKLSSAVSQCLLRLTASICALLKGLKEEVVEFRTTITDVADALIRFLIQPGKRSLQTKLDLYACISLILNYSTETLVPEREEYQDISRSGDDFLFGLTTSKIAQQDILRNALTKYGHELISLLSKDICDSPPGLRFVALFCLTQILREDALGSQSLALEFLRIGMLRYVLESVADINLSGSETNDILSLEHCNVILTLFIRLGLTSCGWNGLQDVNALQVLANIPLWSDPPKDLFLAPSFDLKTRSVPALYMNYVTNIVYLCIALCSNSHWKRISFQVLGLLSCSADVLNHLIRTNRQNSFLKKCGILVAHIYHFDAPTRSFIEKSSCLNALRKLSGKMSSSSSAHLKAAFNTPRHLFNNTTFCIIRLCVGVWDGKR</sequence>
<comment type="similarity">
    <text evidence="2">Belongs to the NUP186/NUP192/NUP205 family.</text>
</comment>
<evidence type="ECO:0000256" key="3">
    <source>
        <dbReference type="ARBA" id="ARBA00022448"/>
    </source>
</evidence>
<evidence type="ECO:0000313" key="5">
    <source>
        <dbReference type="WBParaSite" id="maker-PairedContig_2546-snap-gene-0.6-mRNA-1"/>
    </source>
</evidence>
<dbReference type="PANTHER" id="PTHR31344:SF0">
    <property type="entry name" value="NUCLEAR PORE COMPLEX PROTEIN NUP205"/>
    <property type="match status" value="1"/>
</dbReference>
<dbReference type="PANTHER" id="PTHR31344">
    <property type="entry name" value="NUCLEAR PORE COMPLEX PROTEIN NUP205"/>
    <property type="match status" value="1"/>
</dbReference>
<evidence type="ECO:0000256" key="2">
    <source>
        <dbReference type="ARBA" id="ARBA00005892"/>
    </source>
</evidence>
<dbReference type="GO" id="GO:0044611">
    <property type="term" value="C:nuclear pore inner ring"/>
    <property type="evidence" value="ECO:0007669"/>
    <property type="project" value="TreeGrafter"/>
</dbReference>
<comment type="subcellular location">
    <subcellularLocation>
        <location evidence="1">Nucleus</location>
    </subcellularLocation>
</comment>
<dbReference type="GO" id="GO:0006999">
    <property type="term" value="P:nuclear pore organization"/>
    <property type="evidence" value="ECO:0007669"/>
    <property type="project" value="TreeGrafter"/>
</dbReference>
<dbReference type="InterPro" id="IPR021827">
    <property type="entry name" value="Nup186/Nup192/Nup205"/>
</dbReference>
<dbReference type="Pfam" id="PF11894">
    <property type="entry name" value="Nup192"/>
    <property type="match status" value="1"/>
</dbReference>
<keyword evidence="3" id="KW-0813">Transport</keyword>
<organism evidence="5">
    <name type="scientific">Wuchereria bancrofti</name>
    <dbReference type="NCBI Taxonomy" id="6293"/>
    <lineage>
        <taxon>Eukaryota</taxon>
        <taxon>Metazoa</taxon>
        <taxon>Ecdysozoa</taxon>
        <taxon>Nematoda</taxon>
        <taxon>Chromadorea</taxon>
        <taxon>Rhabditida</taxon>
        <taxon>Spirurina</taxon>
        <taxon>Spiruromorpha</taxon>
        <taxon>Filarioidea</taxon>
        <taxon>Onchocercidae</taxon>
        <taxon>Wuchereria</taxon>
    </lineage>
</organism>
<dbReference type="STRING" id="6293.A0A1I8EJB0"/>
<keyword evidence="4" id="KW-0539">Nucleus</keyword>
<evidence type="ECO:0000256" key="4">
    <source>
        <dbReference type="ARBA" id="ARBA00023242"/>
    </source>
</evidence>
<evidence type="ECO:0000256" key="1">
    <source>
        <dbReference type="ARBA" id="ARBA00004123"/>
    </source>
</evidence>
<dbReference type="WBParaSite" id="maker-PairedContig_2546-snap-gene-0.6-mRNA-1">
    <property type="protein sequence ID" value="maker-PairedContig_2546-snap-gene-0.6-mRNA-1"/>
    <property type="gene ID" value="maker-PairedContig_2546-snap-gene-0.6"/>
</dbReference>
<dbReference type="SUPFAM" id="SSF48371">
    <property type="entry name" value="ARM repeat"/>
    <property type="match status" value="1"/>
</dbReference>
<accession>A0A1I8EJB0</accession>
<dbReference type="InterPro" id="IPR016024">
    <property type="entry name" value="ARM-type_fold"/>
</dbReference>
<dbReference type="GO" id="GO:0017056">
    <property type="term" value="F:structural constituent of nuclear pore"/>
    <property type="evidence" value="ECO:0007669"/>
    <property type="project" value="TreeGrafter"/>
</dbReference>
<proteinExistence type="inferred from homology"/>
<name>A0A1I8EJB0_WUCBA</name>
<protein>
    <submittedName>
        <fullName evidence="5">Uncharacterized protein</fullName>
    </submittedName>
</protein>